<proteinExistence type="predicted"/>
<dbReference type="EMBL" id="JALJOV010001169">
    <property type="protein sequence ID" value="KAK9852850.1"/>
    <property type="molecule type" value="Genomic_DNA"/>
</dbReference>
<comment type="caution">
    <text evidence="1">The sequence shown here is derived from an EMBL/GenBank/DDBJ whole genome shotgun (WGS) entry which is preliminary data.</text>
</comment>
<protein>
    <submittedName>
        <fullName evidence="1">Uncharacterized protein</fullName>
    </submittedName>
</protein>
<keyword evidence="2" id="KW-1185">Reference proteome</keyword>
<dbReference type="Proteomes" id="UP001485043">
    <property type="component" value="Unassembled WGS sequence"/>
</dbReference>
<sequence length="340" mass="37692">MGSLRPRVVQEVKQMKRLQFYKDYLEDMAAELKTLRIADMMQTAQEQKLAVLVDRLLRLQASAASPRQRESLIMRTMSEINDMRRTVPHISPKNQFSPSTYVEELSQSQGFSMAAAMTAVLSGSFGAGINISMGPLAGCCTVSEAVTAPIQQYVDTQQQCLADVATSVDQAQGDSESSAGRHATRIMTQVIALSMCTMHARKRRLTWFQHLNLQTLRAGKLDLPRWLRIAAIDALKLNMEMYLDTYAHMLRVWTMVCLTPFQMGIICAKAVPLSGQFTQDCPGLYLLEALAVEAGQPTTRELLSSVGNAPVLQAFAPHAYQAADSWQSMKHAAAIDTRMN</sequence>
<dbReference type="AlphaFoldDB" id="A0AAW1SQZ8"/>
<evidence type="ECO:0000313" key="1">
    <source>
        <dbReference type="EMBL" id="KAK9852850.1"/>
    </source>
</evidence>
<organism evidence="1 2">
    <name type="scientific">Apatococcus fuscideae</name>
    <dbReference type="NCBI Taxonomy" id="2026836"/>
    <lineage>
        <taxon>Eukaryota</taxon>
        <taxon>Viridiplantae</taxon>
        <taxon>Chlorophyta</taxon>
        <taxon>core chlorophytes</taxon>
        <taxon>Trebouxiophyceae</taxon>
        <taxon>Chlorellales</taxon>
        <taxon>Chlorellaceae</taxon>
        <taxon>Apatococcus</taxon>
    </lineage>
</organism>
<name>A0AAW1SQZ8_9CHLO</name>
<reference evidence="1 2" key="1">
    <citation type="journal article" date="2024" name="Nat. Commun.">
        <title>Phylogenomics reveals the evolutionary origins of lichenization in chlorophyte algae.</title>
        <authorList>
            <person name="Puginier C."/>
            <person name="Libourel C."/>
            <person name="Otte J."/>
            <person name="Skaloud P."/>
            <person name="Haon M."/>
            <person name="Grisel S."/>
            <person name="Petersen M."/>
            <person name="Berrin J.G."/>
            <person name="Delaux P.M."/>
            <person name="Dal Grande F."/>
            <person name="Keller J."/>
        </authorList>
    </citation>
    <scope>NUCLEOTIDE SEQUENCE [LARGE SCALE GENOMIC DNA]</scope>
    <source>
        <strain evidence="1 2">SAG 2523</strain>
    </source>
</reference>
<evidence type="ECO:0000313" key="2">
    <source>
        <dbReference type="Proteomes" id="UP001485043"/>
    </source>
</evidence>
<gene>
    <name evidence="1" type="ORF">WJX84_000429</name>
</gene>
<accession>A0AAW1SQZ8</accession>